<protein>
    <submittedName>
        <fullName evidence="1">Uncharacterized protein</fullName>
    </submittedName>
</protein>
<sequence>MITKTSQLQLSDCSANLRLPQYTDIAVNCGSSSIDLAILMCPVVYSGYNESLLILNSIINDPTCKGTVDASVTPPVLRFKLSLNNTGSCGSIVRTYSAPGTGAFSDFSNIQTVNISGMVRSSDPTIGTVTYYTDLKYYYSCAYPLEYLINNTQISVSASSIAVKDNNGSFISTLSIALFGDVNYTSSLVIPAKGLDLKTPIYTQVKATNLTAQYNVLLDRCYASVSPLPANSTYFNLFVPCNIDPMTTMVENGVSQRGRFFFPAFRFMEQQNQMMSTYYIHCIVRLCEVSTCSTLSKCNRRRRSVDSAIEAGATDYQTISSPPITTSAESVVATQDKLASTNNSNSSSGLGVAVGILAVVCISAVAVAMVFHRKLKR</sequence>
<organism evidence="1 2">
    <name type="scientific">Dallia pectoralis</name>
    <name type="common">Alaska blackfish</name>
    <dbReference type="NCBI Taxonomy" id="75939"/>
    <lineage>
        <taxon>Eukaryota</taxon>
        <taxon>Metazoa</taxon>
        <taxon>Chordata</taxon>
        <taxon>Craniata</taxon>
        <taxon>Vertebrata</taxon>
        <taxon>Euteleostomi</taxon>
        <taxon>Actinopterygii</taxon>
        <taxon>Neopterygii</taxon>
        <taxon>Teleostei</taxon>
        <taxon>Protacanthopterygii</taxon>
        <taxon>Esociformes</taxon>
        <taxon>Umbridae</taxon>
        <taxon>Dallia</taxon>
    </lineage>
</organism>
<dbReference type="Proteomes" id="UP001157502">
    <property type="component" value="Chromosome 4"/>
</dbReference>
<evidence type="ECO:0000313" key="1">
    <source>
        <dbReference type="EMBL" id="KAJ8013093.1"/>
    </source>
</evidence>
<keyword evidence="2" id="KW-1185">Reference proteome</keyword>
<name>A0ACC2HAQ9_DALPE</name>
<dbReference type="EMBL" id="CM055731">
    <property type="protein sequence ID" value="KAJ8013093.1"/>
    <property type="molecule type" value="Genomic_DNA"/>
</dbReference>
<reference evidence="1" key="1">
    <citation type="submission" date="2021-05" db="EMBL/GenBank/DDBJ databases">
        <authorList>
            <person name="Pan Q."/>
            <person name="Jouanno E."/>
            <person name="Zahm M."/>
            <person name="Klopp C."/>
            <person name="Cabau C."/>
            <person name="Louis A."/>
            <person name="Berthelot C."/>
            <person name="Parey E."/>
            <person name="Roest Crollius H."/>
            <person name="Montfort J."/>
            <person name="Robinson-Rechavi M."/>
            <person name="Bouchez O."/>
            <person name="Lampietro C."/>
            <person name="Lopez Roques C."/>
            <person name="Donnadieu C."/>
            <person name="Postlethwait J."/>
            <person name="Bobe J."/>
            <person name="Dillon D."/>
            <person name="Chandos A."/>
            <person name="von Hippel F."/>
            <person name="Guiguen Y."/>
        </authorList>
    </citation>
    <scope>NUCLEOTIDE SEQUENCE</scope>
    <source>
        <strain evidence="1">YG-Jan2019</strain>
    </source>
</reference>
<comment type="caution">
    <text evidence="1">The sequence shown here is derived from an EMBL/GenBank/DDBJ whole genome shotgun (WGS) entry which is preliminary data.</text>
</comment>
<accession>A0ACC2HAQ9</accession>
<gene>
    <name evidence="1" type="ORF">DPEC_G00049710</name>
</gene>
<evidence type="ECO:0000313" key="2">
    <source>
        <dbReference type="Proteomes" id="UP001157502"/>
    </source>
</evidence>
<proteinExistence type="predicted"/>